<dbReference type="InterPro" id="IPR011034">
    <property type="entry name" value="Formyl_transferase-like_C_sf"/>
</dbReference>
<dbReference type="Gene3D" id="3.40.50.12230">
    <property type="match status" value="1"/>
</dbReference>
<evidence type="ECO:0000256" key="3">
    <source>
        <dbReference type="ARBA" id="ARBA00022679"/>
    </source>
</evidence>
<dbReference type="Pfam" id="PF02911">
    <property type="entry name" value="Formyl_trans_C"/>
    <property type="match status" value="1"/>
</dbReference>
<dbReference type="PANTHER" id="PTHR11138:SF5">
    <property type="entry name" value="METHIONYL-TRNA FORMYLTRANSFERASE, MITOCHONDRIAL"/>
    <property type="match status" value="1"/>
</dbReference>
<dbReference type="InterPro" id="IPR041711">
    <property type="entry name" value="Met-tRNA-FMT_N"/>
</dbReference>
<evidence type="ECO:0000256" key="5">
    <source>
        <dbReference type="HAMAP-Rule" id="MF_00182"/>
    </source>
</evidence>
<keyword evidence="3 5" id="KW-0808">Transferase</keyword>
<dbReference type="AlphaFoldDB" id="A0A128EA16"/>
<comment type="similarity">
    <text evidence="1 5">Belongs to the Fmt family.</text>
</comment>
<feature type="domain" description="Formyl transferase N-terminal" evidence="6">
    <location>
        <begin position="1"/>
        <end position="149"/>
    </location>
</feature>
<dbReference type="CDD" id="cd08646">
    <property type="entry name" value="FMT_core_Met-tRNA-FMT_N"/>
    <property type="match status" value="1"/>
</dbReference>
<evidence type="ECO:0000256" key="4">
    <source>
        <dbReference type="ARBA" id="ARBA00022917"/>
    </source>
</evidence>
<comment type="function">
    <text evidence="5">Attaches a formyl group to the free amino group of methionyl-tRNA(fMet). The formyl group appears to play a dual role in the initiator identity of N-formylmethionyl-tRNA by promoting its recognition by IF2 and preventing the misappropriation of this tRNA by the elongation apparatus.</text>
</comment>
<proteinExistence type="inferred from homology"/>
<feature type="domain" description="Formyl transferase C-terminal" evidence="7">
    <location>
        <begin position="200"/>
        <end position="295"/>
    </location>
</feature>
<dbReference type="InterPro" id="IPR044135">
    <property type="entry name" value="Met-tRNA-FMT_C"/>
</dbReference>
<dbReference type="RefSeq" id="WP_075539817.1">
    <property type="nucleotide sequence ID" value="NZ_CP053844.1"/>
</dbReference>
<dbReference type="Pfam" id="PF00551">
    <property type="entry name" value="Formyl_trans_N"/>
    <property type="match status" value="1"/>
</dbReference>
<keyword evidence="4 5" id="KW-0648">Protein biosynthesis</keyword>
<organism evidence="8 9">
    <name type="scientific">Campylobacter geochelonis</name>
    <dbReference type="NCBI Taxonomy" id="1780362"/>
    <lineage>
        <taxon>Bacteria</taxon>
        <taxon>Pseudomonadati</taxon>
        <taxon>Campylobacterota</taxon>
        <taxon>Epsilonproteobacteria</taxon>
        <taxon>Campylobacterales</taxon>
        <taxon>Campylobacteraceae</taxon>
        <taxon>Campylobacter</taxon>
    </lineage>
</organism>
<sequence>MKIVFMGTPEYATVILKKLLEAGFDVVGVFTQPDKPVGRKQVLTPPDVKNFIIENNIKTQIFQPQTLKNSEIHKSIEALKPDFIVVAAYGQILPKEILQIAPCINLHASILPEFRGASPIQSAILAGDTLGGVSAMRMGEGLDDGEMLGFSFMGISSLNSQELFLKFATLGANLAIKVLNNFSQINPIAQIHALSSKCTKIKKEDGLIKFSDSVDEVMRKFRAFFPWPGVFLENGIKLLDIKIYSNLSSENLGKIINIDKNSFILQFQDGQIEVLKLQEVGKKAVLAKDFINGKRLGVDDRIC</sequence>
<evidence type="ECO:0000256" key="2">
    <source>
        <dbReference type="ARBA" id="ARBA00012261"/>
    </source>
</evidence>
<reference evidence="8 9" key="1">
    <citation type="submission" date="2016-02" db="EMBL/GenBank/DDBJ databases">
        <authorList>
            <consortium name="Pathogen Informatics"/>
        </authorList>
    </citation>
    <scope>NUCLEOTIDE SEQUENCE [LARGE SCALE GENOMIC DNA]</scope>
    <source>
        <strain evidence="8 9">RC20</strain>
    </source>
</reference>
<evidence type="ECO:0000313" key="8">
    <source>
        <dbReference type="EMBL" id="CZE45779.1"/>
    </source>
</evidence>
<dbReference type="GO" id="GO:0005829">
    <property type="term" value="C:cytosol"/>
    <property type="evidence" value="ECO:0007669"/>
    <property type="project" value="TreeGrafter"/>
</dbReference>
<dbReference type="NCBIfam" id="TIGR00460">
    <property type="entry name" value="fmt"/>
    <property type="match status" value="1"/>
</dbReference>
<dbReference type="SUPFAM" id="SSF50486">
    <property type="entry name" value="FMT C-terminal domain-like"/>
    <property type="match status" value="1"/>
</dbReference>
<dbReference type="HAMAP" id="MF_00182">
    <property type="entry name" value="Formyl_trans"/>
    <property type="match status" value="1"/>
</dbReference>
<protein>
    <recommendedName>
        <fullName evidence="2 5">Methionyl-tRNA formyltransferase</fullName>
        <ecNumber evidence="2 5">2.1.2.9</ecNumber>
    </recommendedName>
</protein>
<accession>A0A128EA16</accession>
<dbReference type="InterPro" id="IPR005794">
    <property type="entry name" value="Fmt"/>
</dbReference>
<gene>
    <name evidence="5 8" type="primary">fmt</name>
    <name evidence="8" type="ORF">ERS672216_00030</name>
</gene>
<dbReference type="InterPro" id="IPR002376">
    <property type="entry name" value="Formyl_transf_N"/>
</dbReference>
<comment type="catalytic activity">
    <reaction evidence="5">
        <text>L-methionyl-tRNA(fMet) + (6R)-10-formyltetrahydrofolate = N-formyl-L-methionyl-tRNA(fMet) + (6S)-5,6,7,8-tetrahydrofolate + H(+)</text>
        <dbReference type="Rhea" id="RHEA:24380"/>
        <dbReference type="Rhea" id="RHEA-COMP:9952"/>
        <dbReference type="Rhea" id="RHEA-COMP:9953"/>
        <dbReference type="ChEBI" id="CHEBI:15378"/>
        <dbReference type="ChEBI" id="CHEBI:57453"/>
        <dbReference type="ChEBI" id="CHEBI:78530"/>
        <dbReference type="ChEBI" id="CHEBI:78844"/>
        <dbReference type="ChEBI" id="CHEBI:195366"/>
        <dbReference type="EC" id="2.1.2.9"/>
    </reaction>
</comment>
<name>A0A128EA16_9BACT</name>
<dbReference type="GO" id="GO:0004479">
    <property type="term" value="F:methionyl-tRNA formyltransferase activity"/>
    <property type="evidence" value="ECO:0007669"/>
    <property type="project" value="UniProtKB-UniRule"/>
</dbReference>
<dbReference type="EC" id="2.1.2.9" evidence="2 5"/>
<dbReference type="InterPro" id="IPR005793">
    <property type="entry name" value="Formyl_trans_C"/>
</dbReference>
<evidence type="ECO:0000259" key="7">
    <source>
        <dbReference type="Pfam" id="PF02911"/>
    </source>
</evidence>
<dbReference type="OrthoDB" id="9802815at2"/>
<evidence type="ECO:0000313" key="9">
    <source>
        <dbReference type="Proteomes" id="UP000069632"/>
    </source>
</evidence>
<dbReference type="PANTHER" id="PTHR11138">
    <property type="entry name" value="METHIONYL-TRNA FORMYLTRANSFERASE"/>
    <property type="match status" value="1"/>
</dbReference>
<dbReference type="Proteomes" id="UP000069632">
    <property type="component" value="Unassembled WGS sequence"/>
</dbReference>
<keyword evidence="9" id="KW-1185">Reference proteome</keyword>
<evidence type="ECO:0000256" key="1">
    <source>
        <dbReference type="ARBA" id="ARBA00010699"/>
    </source>
</evidence>
<dbReference type="CDD" id="cd08704">
    <property type="entry name" value="Met_tRNA_FMT_C"/>
    <property type="match status" value="1"/>
</dbReference>
<dbReference type="EMBL" id="FIZP01000001">
    <property type="protein sequence ID" value="CZE45779.1"/>
    <property type="molecule type" value="Genomic_DNA"/>
</dbReference>
<dbReference type="SUPFAM" id="SSF53328">
    <property type="entry name" value="Formyltransferase"/>
    <property type="match status" value="1"/>
</dbReference>
<feature type="binding site" evidence="5">
    <location>
        <begin position="109"/>
        <end position="112"/>
    </location>
    <ligand>
        <name>(6S)-5,6,7,8-tetrahydrofolate</name>
        <dbReference type="ChEBI" id="CHEBI:57453"/>
    </ligand>
</feature>
<dbReference type="InterPro" id="IPR036477">
    <property type="entry name" value="Formyl_transf_N_sf"/>
</dbReference>
<evidence type="ECO:0000259" key="6">
    <source>
        <dbReference type="Pfam" id="PF00551"/>
    </source>
</evidence>